<accession>A0A1Y2C772</accession>
<dbReference type="AlphaFoldDB" id="A0A1Y2C772"/>
<reference evidence="1 2" key="1">
    <citation type="submission" date="2016-07" db="EMBL/GenBank/DDBJ databases">
        <title>Pervasive Adenine N6-methylation of Active Genes in Fungi.</title>
        <authorList>
            <consortium name="DOE Joint Genome Institute"/>
            <person name="Mondo S.J."/>
            <person name="Dannebaum R.O."/>
            <person name="Kuo R.C."/>
            <person name="Labutti K."/>
            <person name="Haridas S."/>
            <person name="Kuo A."/>
            <person name="Salamov A."/>
            <person name="Ahrendt S.R."/>
            <person name="Lipzen A."/>
            <person name="Sullivan W."/>
            <person name="Andreopoulos W.B."/>
            <person name="Clum A."/>
            <person name="Lindquist E."/>
            <person name="Daum C."/>
            <person name="Ramamoorthy G.K."/>
            <person name="Gryganskyi A."/>
            <person name="Culley D."/>
            <person name="Magnuson J.K."/>
            <person name="James T.Y."/>
            <person name="O'Malley M.A."/>
            <person name="Stajich J.E."/>
            <person name="Spatafora J.W."/>
            <person name="Visel A."/>
            <person name="Grigoriev I.V."/>
        </authorList>
    </citation>
    <scope>NUCLEOTIDE SEQUENCE [LARGE SCALE GENOMIC DNA]</scope>
    <source>
        <strain evidence="1 2">JEL800</strain>
    </source>
</reference>
<name>A0A1Y2C772_9FUNG</name>
<dbReference type="Proteomes" id="UP000193642">
    <property type="component" value="Unassembled WGS sequence"/>
</dbReference>
<protein>
    <submittedName>
        <fullName evidence="1">Uncharacterized protein</fullName>
    </submittedName>
</protein>
<gene>
    <name evidence="1" type="ORF">BCR33DRAFT_286184</name>
</gene>
<dbReference type="EMBL" id="MCGO01000027">
    <property type="protein sequence ID" value="ORY42882.1"/>
    <property type="molecule type" value="Genomic_DNA"/>
</dbReference>
<comment type="caution">
    <text evidence="1">The sequence shown here is derived from an EMBL/GenBank/DDBJ whole genome shotgun (WGS) entry which is preliminary data.</text>
</comment>
<keyword evidence="2" id="KW-1185">Reference proteome</keyword>
<organism evidence="1 2">
    <name type="scientific">Rhizoclosmatium globosum</name>
    <dbReference type="NCBI Taxonomy" id="329046"/>
    <lineage>
        <taxon>Eukaryota</taxon>
        <taxon>Fungi</taxon>
        <taxon>Fungi incertae sedis</taxon>
        <taxon>Chytridiomycota</taxon>
        <taxon>Chytridiomycota incertae sedis</taxon>
        <taxon>Chytridiomycetes</taxon>
        <taxon>Chytridiales</taxon>
        <taxon>Chytriomycetaceae</taxon>
        <taxon>Rhizoclosmatium</taxon>
    </lineage>
</organism>
<sequence length="84" mass="9697">MKLSCQWKVSKNDSRPSLFVGVVKSDNSLTNLTTFRLRRVTSYLHAVLINLCHQYLLNFLQVVEANPARVQFHHPVLYMHCGLV</sequence>
<evidence type="ECO:0000313" key="2">
    <source>
        <dbReference type="Proteomes" id="UP000193642"/>
    </source>
</evidence>
<proteinExistence type="predicted"/>
<evidence type="ECO:0000313" key="1">
    <source>
        <dbReference type="EMBL" id="ORY42882.1"/>
    </source>
</evidence>